<dbReference type="EnsemblPlants" id="OGLUM12G06450.1">
    <property type="protein sequence ID" value="OGLUM12G06450.1"/>
    <property type="gene ID" value="OGLUM12G06450"/>
</dbReference>
<sequence length="139" mass="15269">MRMMVSEGVGWIWVDERREWVRRSNPAGNGQGRPRRRAPGFVTSASARPTGRWEVADRWAPAIGARVVRQDVVEASSSSASDCGQEGSLASDTMMTRAASLGTIQRYEPKRPSSDEVGRRRIPRLGSSVVTTPEEEVVA</sequence>
<reference evidence="2" key="1">
    <citation type="submission" date="2015-04" db="UniProtKB">
        <authorList>
            <consortium name="EnsemblPlants"/>
        </authorList>
    </citation>
    <scope>IDENTIFICATION</scope>
</reference>
<dbReference type="Proteomes" id="UP000026961">
    <property type="component" value="Chromosome 12"/>
</dbReference>
<feature type="compositionally biased region" description="Basic and acidic residues" evidence="1">
    <location>
        <begin position="107"/>
        <end position="119"/>
    </location>
</feature>
<keyword evidence="3" id="KW-1185">Reference proteome</keyword>
<protein>
    <submittedName>
        <fullName evidence="2">Uncharacterized protein</fullName>
    </submittedName>
</protein>
<name>A0A0E0BQ35_9ORYZ</name>
<feature type="compositionally biased region" description="Low complexity" evidence="1">
    <location>
        <begin position="74"/>
        <end position="88"/>
    </location>
</feature>
<dbReference type="Gramene" id="OGLUM12G06450.1">
    <property type="protein sequence ID" value="OGLUM12G06450.1"/>
    <property type="gene ID" value="OGLUM12G06450"/>
</dbReference>
<organism evidence="2">
    <name type="scientific">Oryza glumipatula</name>
    <dbReference type="NCBI Taxonomy" id="40148"/>
    <lineage>
        <taxon>Eukaryota</taxon>
        <taxon>Viridiplantae</taxon>
        <taxon>Streptophyta</taxon>
        <taxon>Embryophyta</taxon>
        <taxon>Tracheophyta</taxon>
        <taxon>Spermatophyta</taxon>
        <taxon>Magnoliopsida</taxon>
        <taxon>Liliopsida</taxon>
        <taxon>Poales</taxon>
        <taxon>Poaceae</taxon>
        <taxon>BOP clade</taxon>
        <taxon>Oryzoideae</taxon>
        <taxon>Oryzeae</taxon>
        <taxon>Oryzinae</taxon>
        <taxon>Oryza</taxon>
    </lineage>
</organism>
<dbReference type="AlphaFoldDB" id="A0A0E0BQ35"/>
<dbReference type="HOGENOM" id="CLU_1848221_0_0_1"/>
<evidence type="ECO:0000313" key="3">
    <source>
        <dbReference type="Proteomes" id="UP000026961"/>
    </source>
</evidence>
<accession>A0A0E0BQ35</accession>
<feature type="region of interest" description="Disordered" evidence="1">
    <location>
        <begin position="74"/>
        <end position="139"/>
    </location>
</feature>
<evidence type="ECO:0000313" key="2">
    <source>
        <dbReference type="EnsemblPlants" id="OGLUM12G06450.1"/>
    </source>
</evidence>
<reference evidence="2" key="2">
    <citation type="submission" date="2018-05" db="EMBL/GenBank/DDBJ databases">
        <title>OgluRS3 (Oryza glumaepatula Reference Sequence Version 3).</title>
        <authorList>
            <person name="Zhang J."/>
            <person name="Kudrna D."/>
            <person name="Lee S."/>
            <person name="Talag J."/>
            <person name="Welchert J."/>
            <person name="Wing R.A."/>
        </authorList>
    </citation>
    <scope>NUCLEOTIDE SEQUENCE [LARGE SCALE GENOMIC DNA]</scope>
</reference>
<proteinExistence type="predicted"/>
<evidence type="ECO:0000256" key="1">
    <source>
        <dbReference type="SAM" id="MobiDB-lite"/>
    </source>
</evidence>
<feature type="region of interest" description="Disordered" evidence="1">
    <location>
        <begin position="22"/>
        <end position="49"/>
    </location>
</feature>